<organism evidence="1 2">
    <name type="scientific">Candidatus Scybalomonas excrementavium</name>
    <dbReference type="NCBI Taxonomy" id="2840943"/>
    <lineage>
        <taxon>Bacteria</taxon>
        <taxon>Bacillati</taxon>
        <taxon>Bacillota</taxon>
        <taxon>Clostridia</taxon>
        <taxon>Lachnospirales</taxon>
        <taxon>Lachnospiraceae</taxon>
        <taxon>Lachnospiraceae incertae sedis</taxon>
        <taxon>Candidatus Scybalomonas</taxon>
    </lineage>
</organism>
<sequence>MNGNTRYTKEEIQEIVTERSYVNNSLLIWLINYFRPVQGIPFIDKIEVTYENPHKISVDVYEMAIAGCIEDMGEYIYFDRDGYILESESQRLDDIPCVEGLSFQQFVLHEKLPVEEKEQFNQILRVTQLIQENELKIEHIRFGIAGDLILYQDDIVIQLGMEDNLEEKMMNLSGILEKAKGMKGTLHMEEFGKNSKVVTFVPEKTKKTSEKNKKVNTDT</sequence>
<evidence type="ECO:0000313" key="1">
    <source>
        <dbReference type="EMBL" id="MBO8462414.1"/>
    </source>
</evidence>
<reference evidence="1" key="2">
    <citation type="journal article" date="2021" name="PeerJ">
        <title>Extensive microbial diversity within the chicken gut microbiome revealed by metagenomics and culture.</title>
        <authorList>
            <person name="Gilroy R."/>
            <person name="Ravi A."/>
            <person name="Getino M."/>
            <person name="Pursley I."/>
            <person name="Horton D.L."/>
            <person name="Alikhan N.F."/>
            <person name="Baker D."/>
            <person name="Gharbi K."/>
            <person name="Hall N."/>
            <person name="Watson M."/>
            <person name="Adriaenssens E.M."/>
            <person name="Foster-Nyarko E."/>
            <person name="Jarju S."/>
            <person name="Secka A."/>
            <person name="Antonio M."/>
            <person name="Oren A."/>
            <person name="Chaudhuri R.R."/>
            <person name="La Ragione R."/>
            <person name="Hildebrand F."/>
            <person name="Pallen M.J."/>
        </authorList>
    </citation>
    <scope>NUCLEOTIDE SEQUENCE</scope>
    <source>
        <strain evidence="1">E3-2379</strain>
    </source>
</reference>
<dbReference type="AlphaFoldDB" id="A0A9D9HZG9"/>
<gene>
    <name evidence="1" type="ORF">IAC13_00615</name>
</gene>
<reference evidence="1" key="1">
    <citation type="submission" date="2020-10" db="EMBL/GenBank/DDBJ databases">
        <authorList>
            <person name="Gilroy R."/>
        </authorList>
    </citation>
    <scope>NUCLEOTIDE SEQUENCE</scope>
    <source>
        <strain evidence="1">E3-2379</strain>
    </source>
</reference>
<dbReference type="Proteomes" id="UP000823618">
    <property type="component" value="Unassembled WGS sequence"/>
</dbReference>
<comment type="caution">
    <text evidence="1">The sequence shown here is derived from an EMBL/GenBank/DDBJ whole genome shotgun (WGS) entry which is preliminary data.</text>
</comment>
<name>A0A9D9HZG9_9FIRM</name>
<dbReference type="EMBL" id="JADIML010000018">
    <property type="protein sequence ID" value="MBO8462414.1"/>
    <property type="molecule type" value="Genomic_DNA"/>
</dbReference>
<proteinExistence type="predicted"/>
<evidence type="ECO:0000313" key="2">
    <source>
        <dbReference type="Proteomes" id="UP000823618"/>
    </source>
</evidence>
<protein>
    <recommendedName>
        <fullName evidence="3">Cell division protein FtsQ</fullName>
    </recommendedName>
</protein>
<accession>A0A9D9HZG9</accession>
<evidence type="ECO:0008006" key="3">
    <source>
        <dbReference type="Google" id="ProtNLM"/>
    </source>
</evidence>